<sequence length="164" mass="18470">MAQEQNSSVEAVLRRLEEQHNKYKFMEYNLVTKKSRLKAQIPDIKTSLNIVEHMLSKKGSTEPLKTNYQLSDNLYVKAAIPPTDNVCLWLGANIMLEYNLDDAQALLKKNCDAAITSLETVDKDLGFLRDQVTTIEVNMARVYNWDVKRRQAGGSSSAEVSASS</sequence>
<proteinExistence type="evidence at transcript level"/>
<dbReference type="AlphaFoldDB" id="C9E3A4"/>
<protein>
    <recommendedName>
        <fullName evidence="3">Prefoldin subunit 3</fullName>
    </recommendedName>
</protein>
<dbReference type="FunFam" id="1.10.287.370:FF:000001">
    <property type="entry name" value="Prefoldin subunit 3"/>
    <property type="match status" value="1"/>
</dbReference>
<comment type="subunit">
    <text evidence="3">Heterohexamer of two PFD-alpha type and four PFD-beta type subunits.</text>
</comment>
<dbReference type="EMBL" id="GQ455409">
    <property type="protein sequence ID" value="ACV72070.1"/>
    <property type="molecule type" value="mRNA"/>
</dbReference>
<dbReference type="CDD" id="cd23156">
    <property type="entry name" value="Prefoldin_3"/>
    <property type="match status" value="1"/>
</dbReference>
<dbReference type="GO" id="GO:0006457">
    <property type="term" value="P:protein folding"/>
    <property type="evidence" value="ECO:0007669"/>
    <property type="project" value="UniProtKB-UniRule"/>
</dbReference>
<evidence type="ECO:0000256" key="1">
    <source>
        <dbReference type="ARBA" id="ARBA00010048"/>
    </source>
</evidence>
<dbReference type="PANTHER" id="PTHR12409">
    <property type="entry name" value="PREFOLDIN SUBUNIT 3"/>
    <property type="match status" value="1"/>
</dbReference>
<reference evidence="4" key="1">
    <citation type="submission" date="2009-08" db="EMBL/GenBank/DDBJ databases">
        <title>Phragmatopoma lapidosa, Hypothetical von Hippel-Lindau binding-like protein 1.</title>
        <authorList>
            <person name="Levasseur D.R."/>
            <person name="DePriest A.M."/>
            <person name="Dean M.A."/>
        </authorList>
    </citation>
    <scope>NUCLEOTIDE SEQUENCE</scope>
</reference>
<name>C9E3A4_9ANNE</name>
<evidence type="ECO:0000256" key="3">
    <source>
        <dbReference type="PIRNR" id="PIRNR016396"/>
    </source>
</evidence>
<evidence type="ECO:0000313" key="4">
    <source>
        <dbReference type="EMBL" id="ACV72070.1"/>
    </source>
</evidence>
<organism evidence="4">
    <name type="scientific">Phragmatopoma lapidosa</name>
    <dbReference type="NCBI Taxonomy" id="341668"/>
    <lineage>
        <taxon>Eukaryota</taxon>
        <taxon>Metazoa</taxon>
        <taxon>Spiralia</taxon>
        <taxon>Lophotrochozoa</taxon>
        <taxon>Annelida</taxon>
        <taxon>Polychaeta</taxon>
        <taxon>Sedentaria</taxon>
        <taxon>Canalipalpata</taxon>
        <taxon>Sabellida</taxon>
        <taxon>Sabellariidae</taxon>
        <taxon>Phragmatopoma</taxon>
    </lineage>
</organism>
<dbReference type="GO" id="GO:0007021">
    <property type="term" value="P:tubulin complex assembly"/>
    <property type="evidence" value="ECO:0007669"/>
    <property type="project" value="TreeGrafter"/>
</dbReference>
<accession>C9E3A4</accession>
<dbReference type="GO" id="GO:0016272">
    <property type="term" value="C:prefoldin complex"/>
    <property type="evidence" value="ECO:0007669"/>
    <property type="project" value="UniProtKB-UniRule"/>
</dbReference>
<keyword evidence="2 3" id="KW-0143">Chaperone</keyword>
<dbReference type="InterPro" id="IPR009053">
    <property type="entry name" value="Prefoldin"/>
</dbReference>
<evidence type="ECO:0000256" key="2">
    <source>
        <dbReference type="ARBA" id="ARBA00023186"/>
    </source>
</evidence>
<dbReference type="GO" id="GO:0007017">
    <property type="term" value="P:microtubule-based process"/>
    <property type="evidence" value="ECO:0007669"/>
    <property type="project" value="TreeGrafter"/>
</dbReference>
<dbReference type="GO" id="GO:0005737">
    <property type="term" value="C:cytoplasm"/>
    <property type="evidence" value="ECO:0007669"/>
    <property type="project" value="TreeGrafter"/>
</dbReference>
<dbReference type="GO" id="GO:0015631">
    <property type="term" value="F:tubulin binding"/>
    <property type="evidence" value="ECO:0007669"/>
    <property type="project" value="TreeGrafter"/>
</dbReference>
<dbReference type="PIRSF" id="PIRSF016396">
    <property type="entry name" value="Prefoldin_subunit_3"/>
    <property type="match status" value="1"/>
</dbReference>
<comment type="function">
    <text evidence="3">Binds specifically to cytosolic chaperonin (c-CPN) and transfers target proteins to it. Binds to nascent polypeptide chain and promotes folding in an environment in which there are many competing pathways for nonnative proteins.</text>
</comment>
<comment type="similarity">
    <text evidence="1 3">Belongs to the prefoldin subunit alpha family.</text>
</comment>
<dbReference type="InterPro" id="IPR004127">
    <property type="entry name" value="Prefoldin_subunit_alpha"/>
</dbReference>
<dbReference type="Gene3D" id="1.10.287.370">
    <property type="match status" value="1"/>
</dbReference>
<dbReference type="InterPro" id="IPR016655">
    <property type="entry name" value="PFD3"/>
</dbReference>
<dbReference type="PANTHER" id="PTHR12409:SF0">
    <property type="entry name" value="PREFOLDIN SUBUNIT 3"/>
    <property type="match status" value="1"/>
</dbReference>
<dbReference type="SUPFAM" id="SSF46579">
    <property type="entry name" value="Prefoldin"/>
    <property type="match status" value="1"/>
</dbReference>
<dbReference type="Pfam" id="PF02996">
    <property type="entry name" value="Prefoldin"/>
    <property type="match status" value="1"/>
</dbReference>